<accession>A0A382PS31</accession>
<evidence type="ECO:0000313" key="1">
    <source>
        <dbReference type="EMBL" id="SVC76213.1"/>
    </source>
</evidence>
<sequence>DKEKGYWTSDTDSGSRYGDDFYKNSDKYMYGDEEPPENPDYNPDLDLNLSNSNMREVFDELGFGDPDSNVPIDEFIAFTTQWLKRHIGKRSAEEPTTVDKSGGGATMIGGGKREGYFNEVIMMMNQIARTGKERGATHVWAA</sequence>
<reference evidence="1" key="1">
    <citation type="submission" date="2018-05" db="EMBL/GenBank/DDBJ databases">
        <authorList>
            <person name="Lanie J.A."/>
            <person name="Ng W.-L."/>
            <person name="Kazmierczak K.M."/>
            <person name="Andrzejewski T.M."/>
            <person name="Davidsen T.M."/>
            <person name="Wayne K.J."/>
            <person name="Tettelin H."/>
            <person name="Glass J.I."/>
            <person name="Rusch D."/>
            <person name="Podicherti R."/>
            <person name="Tsui H.-C.T."/>
            <person name="Winkler M.E."/>
        </authorList>
    </citation>
    <scope>NUCLEOTIDE SEQUENCE</scope>
</reference>
<proteinExistence type="predicted"/>
<organism evidence="1">
    <name type="scientific">marine metagenome</name>
    <dbReference type="NCBI Taxonomy" id="408172"/>
    <lineage>
        <taxon>unclassified sequences</taxon>
        <taxon>metagenomes</taxon>
        <taxon>ecological metagenomes</taxon>
    </lineage>
</organism>
<feature type="non-terminal residue" evidence="1">
    <location>
        <position position="1"/>
    </location>
</feature>
<dbReference type="AlphaFoldDB" id="A0A382PS31"/>
<gene>
    <name evidence="1" type="ORF">METZ01_LOCUS329067</name>
</gene>
<protein>
    <submittedName>
        <fullName evidence="1">Uncharacterized protein</fullName>
    </submittedName>
</protein>
<dbReference type="EMBL" id="UINC01109408">
    <property type="protein sequence ID" value="SVC76213.1"/>
    <property type="molecule type" value="Genomic_DNA"/>
</dbReference>
<name>A0A382PS31_9ZZZZ</name>